<evidence type="ECO:0000313" key="3">
    <source>
        <dbReference type="Proteomes" id="UP000030763"/>
    </source>
</evidence>
<dbReference type="VEuPathDB" id="ToxoDB:EMWEY_00055560"/>
<keyword evidence="1" id="KW-0812">Transmembrane</keyword>
<gene>
    <name evidence="2" type="ORF">EMWEY_00055560</name>
</gene>
<name>U6M4Z9_EIMMA</name>
<sequence>MGACATWKREGVVRAFMTVEGTAFCLLLAWNRRAGFLAYIRVAEDRARAYRALAENSYNVLHEGWNASEESVERYEWTLGFRMLSNCIVIMMFAECLGQSACVSEVTQAFISAPGALEAGLQ</sequence>
<evidence type="ECO:0000256" key="1">
    <source>
        <dbReference type="SAM" id="Phobius"/>
    </source>
</evidence>
<feature type="transmembrane region" description="Helical" evidence="1">
    <location>
        <begin position="12"/>
        <end position="31"/>
    </location>
</feature>
<dbReference type="AlphaFoldDB" id="U6M4Z9"/>
<reference evidence="2" key="1">
    <citation type="submission" date="2013-10" db="EMBL/GenBank/DDBJ databases">
        <title>Genomic analysis of the causative agents of coccidiosis in chickens.</title>
        <authorList>
            <person name="Reid A.J."/>
            <person name="Blake D."/>
            <person name="Billington K."/>
            <person name="Browne H."/>
            <person name="Dunn M."/>
            <person name="Hung S."/>
            <person name="Kawahara F."/>
            <person name="Miranda-Saavedra D."/>
            <person name="Mourier T."/>
            <person name="Nagra H."/>
            <person name="Otto T.D."/>
            <person name="Rawlings N."/>
            <person name="Sanchez A."/>
            <person name="Sanders M."/>
            <person name="Subramaniam C."/>
            <person name="Tay Y."/>
            <person name="Dear P."/>
            <person name="Doerig C."/>
            <person name="Gruber A."/>
            <person name="Parkinson J."/>
            <person name="Shirley M."/>
            <person name="Wan K.L."/>
            <person name="Berriman M."/>
            <person name="Tomley F."/>
            <person name="Pain A."/>
        </authorList>
    </citation>
    <scope>NUCLEOTIDE SEQUENCE [LARGE SCALE GENOMIC DNA]</scope>
    <source>
        <strain evidence="2">Weybridge</strain>
    </source>
</reference>
<protein>
    <submittedName>
        <fullName evidence="2">Uncharacterized protein</fullName>
    </submittedName>
</protein>
<dbReference type="EMBL" id="HG720093">
    <property type="protein sequence ID" value="CDJ59086.1"/>
    <property type="molecule type" value="Genomic_DNA"/>
</dbReference>
<reference evidence="2" key="2">
    <citation type="submission" date="2013-10" db="EMBL/GenBank/DDBJ databases">
        <authorList>
            <person name="Aslett M."/>
        </authorList>
    </citation>
    <scope>NUCLEOTIDE SEQUENCE [LARGE SCALE GENOMIC DNA]</scope>
    <source>
        <strain evidence="2">Weybridge</strain>
    </source>
</reference>
<proteinExistence type="predicted"/>
<dbReference type="RefSeq" id="XP_013335734.1">
    <property type="nucleotide sequence ID" value="XM_013480280.1"/>
</dbReference>
<evidence type="ECO:0000313" key="2">
    <source>
        <dbReference type="EMBL" id="CDJ59086.1"/>
    </source>
</evidence>
<dbReference type="GeneID" id="25339542"/>
<keyword evidence="1" id="KW-1133">Transmembrane helix</keyword>
<keyword evidence="1" id="KW-0472">Membrane</keyword>
<organism evidence="2 3">
    <name type="scientific">Eimeria maxima</name>
    <name type="common">Coccidian parasite</name>
    <dbReference type="NCBI Taxonomy" id="5804"/>
    <lineage>
        <taxon>Eukaryota</taxon>
        <taxon>Sar</taxon>
        <taxon>Alveolata</taxon>
        <taxon>Apicomplexa</taxon>
        <taxon>Conoidasida</taxon>
        <taxon>Coccidia</taxon>
        <taxon>Eucoccidiorida</taxon>
        <taxon>Eimeriorina</taxon>
        <taxon>Eimeriidae</taxon>
        <taxon>Eimeria</taxon>
    </lineage>
</organism>
<dbReference type="Proteomes" id="UP000030763">
    <property type="component" value="Unassembled WGS sequence"/>
</dbReference>
<keyword evidence="3" id="KW-1185">Reference proteome</keyword>
<accession>U6M4Z9</accession>